<dbReference type="Gene3D" id="2.10.10.20">
    <property type="entry name" value="Carbohydrate-binding module superfamily 5/12"/>
    <property type="match status" value="1"/>
</dbReference>
<proteinExistence type="predicted"/>
<evidence type="ECO:0000313" key="2">
    <source>
        <dbReference type="Proteomes" id="UP000501237"/>
    </source>
</evidence>
<dbReference type="EMBL" id="AP022642">
    <property type="protein sequence ID" value="BCA30187.1"/>
    <property type="molecule type" value="Genomic_DNA"/>
</dbReference>
<sequence>MTQYKRPDETVFASGAKTGEVENFPDIARGWGVSFDQTNGIPPMEWFNALFKRNDEALRYLMQRGIAEWSATEDYPAGAHVQHDGKLWRSAKNHIGIKPVANGTTWELLKTTQKELDEAYASANHSHSFASITNKPSTLDGYGILDGLTPKSIWLPFSALPLAVVSTDDGRMPVTAESLSGGGGRVSIPAGISLSLAVEVESSKKGFVKEFLTPIWTSPVLAANSEYFLRGQVANGGLLIYVQKGKLSDAVPLSLKGSPAADSGGGFNTTALDVCLARIITGAAGTVPVVQRIINRRENSWSVVLNGSGTLYLPLDPQVKTASGSASCIMPPESGLSDINFGGDGWIGASYVYGVPGNSGLMSSGYWNGSSSLVVSSNNLVGDVFQTAINAGFDHANGRSMWQTYQAEHTYADKSHASDELLLGMGLMKIQASDYENGVALFYRNCSGASFTWSVFK</sequence>
<reference evidence="1 2" key="1">
    <citation type="journal article" date="2020" name="Microbiol. Resour. Announc.">
        <title>Complete genome sequence of Pseudomonas otitidis strain MrB4, isolated from Lake Biwa in Japan.</title>
        <authorList>
            <person name="Miyazaki K."/>
            <person name="Hase E."/>
            <person name="Maruya T."/>
        </authorList>
    </citation>
    <scope>NUCLEOTIDE SEQUENCE [LARGE SCALE GENOMIC DNA]</scope>
    <source>
        <strain evidence="1 2">MrB4</strain>
    </source>
</reference>
<protein>
    <submittedName>
        <fullName evidence="1">Uncharacterized protein</fullName>
    </submittedName>
</protein>
<gene>
    <name evidence="1" type="ORF">PtoMrB4_41640</name>
</gene>
<dbReference type="KEGG" id="poj:PtoMrB4_41640"/>
<dbReference type="GeneID" id="57399381"/>
<dbReference type="Proteomes" id="UP000501237">
    <property type="component" value="Chromosome"/>
</dbReference>
<accession>A0A679GU81</accession>
<dbReference type="AlphaFoldDB" id="A0A679GU81"/>
<dbReference type="RefSeq" id="WP_172434383.1">
    <property type="nucleotide sequence ID" value="NZ_AP022642.1"/>
</dbReference>
<organism evidence="1 2">
    <name type="scientific">Metapseudomonas otitidis</name>
    <dbReference type="NCBI Taxonomy" id="319939"/>
    <lineage>
        <taxon>Bacteria</taxon>
        <taxon>Pseudomonadati</taxon>
        <taxon>Pseudomonadota</taxon>
        <taxon>Gammaproteobacteria</taxon>
        <taxon>Pseudomonadales</taxon>
        <taxon>Pseudomonadaceae</taxon>
        <taxon>Metapseudomonas</taxon>
    </lineage>
</organism>
<name>A0A679GU81_9GAMM</name>
<evidence type="ECO:0000313" key="1">
    <source>
        <dbReference type="EMBL" id="BCA30187.1"/>
    </source>
</evidence>